<gene>
    <name evidence="3" type="ORF">GC093_18315</name>
</gene>
<proteinExistence type="predicted"/>
<keyword evidence="3" id="KW-0167">Capsid protein</keyword>
<comment type="caution">
    <text evidence="3">The sequence shown here is derived from an EMBL/GenBank/DDBJ whole genome shotgun (WGS) entry which is preliminary data.</text>
</comment>
<accession>A0A972GQU8</accession>
<evidence type="ECO:0000256" key="1">
    <source>
        <dbReference type="SAM" id="Coils"/>
    </source>
</evidence>
<dbReference type="InterPro" id="IPR012851">
    <property type="entry name" value="Spore_coat_CotF-like"/>
</dbReference>
<evidence type="ECO:0000313" key="3">
    <source>
        <dbReference type="EMBL" id="NOU95164.1"/>
    </source>
</evidence>
<dbReference type="RefSeq" id="WP_171653366.1">
    <property type="nucleotide sequence ID" value="NZ_WHOD01000067.1"/>
</dbReference>
<feature type="region of interest" description="Disordered" evidence="2">
    <location>
        <begin position="190"/>
        <end position="228"/>
    </location>
</feature>
<feature type="compositionally biased region" description="Low complexity" evidence="2">
    <location>
        <begin position="286"/>
        <end position="300"/>
    </location>
</feature>
<sequence>MYQQTSTNQYNQQSNSNTQLKEQDWGNLVLSELKRTAREYTTAALEAEHPAIRQTFQTIAQHTMQDQAELFAVLSQLSGYGSIKAADQQEIRQELQQQIQKAEQLQSFVQQAVQSNMAGTGQQQYANTAYQTSQPYQQSIQSPSYPQYSQGGQGQSYGNSYGQSIGSTPGYSQNFNQAIQNTSLGFTQNSNTGYSLNQSSGSQSEVNDYSGTRGSFTGGQDFSSSSTARIGQASMSAAANQDYSTNKYSSSVDTSFSKNAQDNYSSSTAERGGNSFNWSGSDENDSTSASASSQNRSAESIGKSFI</sequence>
<dbReference type="Proteomes" id="UP000641588">
    <property type="component" value="Unassembled WGS sequence"/>
</dbReference>
<reference evidence="3" key="1">
    <citation type="submission" date="2019-10" db="EMBL/GenBank/DDBJ databases">
        <title>Description of Paenibacillus glebae sp. nov.</title>
        <authorList>
            <person name="Carlier A."/>
            <person name="Qi S."/>
        </authorList>
    </citation>
    <scope>NUCLEOTIDE SEQUENCE</scope>
    <source>
        <strain evidence="3">LMG 31456</strain>
    </source>
</reference>
<keyword evidence="1" id="KW-0175">Coiled coil</keyword>
<feature type="compositionally biased region" description="Low complexity" evidence="2">
    <location>
        <begin position="134"/>
        <end position="167"/>
    </location>
</feature>
<protein>
    <submittedName>
        <fullName evidence="3">Spore coat protein</fullName>
    </submittedName>
</protein>
<dbReference type="EMBL" id="WHOD01000067">
    <property type="protein sequence ID" value="NOU95164.1"/>
    <property type="molecule type" value="Genomic_DNA"/>
</dbReference>
<evidence type="ECO:0000313" key="4">
    <source>
        <dbReference type="Proteomes" id="UP000641588"/>
    </source>
</evidence>
<evidence type="ECO:0000256" key="2">
    <source>
        <dbReference type="SAM" id="MobiDB-lite"/>
    </source>
</evidence>
<feature type="compositionally biased region" description="Polar residues" evidence="2">
    <location>
        <begin position="244"/>
        <end position="280"/>
    </location>
</feature>
<feature type="region of interest" description="Disordered" evidence="2">
    <location>
        <begin position="134"/>
        <end position="174"/>
    </location>
</feature>
<keyword evidence="4" id="KW-1185">Reference proteome</keyword>
<dbReference type="Pfam" id="PF07875">
    <property type="entry name" value="Coat_F"/>
    <property type="match status" value="1"/>
</dbReference>
<feature type="region of interest" description="Disordered" evidence="2">
    <location>
        <begin position="244"/>
        <end position="306"/>
    </location>
</feature>
<name>A0A972GQU8_9BACL</name>
<feature type="coiled-coil region" evidence="1">
    <location>
        <begin position="85"/>
        <end position="112"/>
    </location>
</feature>
<organism evidence="3 4">
    <name type="scientific">Paenibacillus foliorum</name>
    <dbReference type="NCBI Taxonomy" id="2654974"/>
    <lineage>
        <taxon>Bacteria</taxon>
        <taxon>Bacillati</taxon>
        <taxon>Bacillota</taxon>
        <taxon>Bacilli</taxon>
        <taxon>Bacillales</taxon>
        <taxon>Paenibacillaceae</taxon>
        <taxon>Paenibacillus</taxon>
    </lineage>
</organism>
<dbReference type="AlphaFoldDB" id="A0A972GQU8"/>
<keyword evidence="3" id="KW-0946">Virion</keyword>